<evidence type="ECO:0000256" key="2">
    <source>
        <dbReference type="ARBA" id="ARBA00022649"/>
    </source>
</evidence>
<keyword evidence="6 8" id="KW-0460">Magnesium</keyword>
<evidence type="ECO:0000256" key="7">
    <source>
        <dbReference type="ARBA" id="ARBA00038093"/>
    </source>
</evidence>
<proteinExistence type="inferred from homology"/>
<feature type="binding site" evidence="8">
    <location>
        <position position="5"/>
    </location>
    <ligand>
        <name>Mg(2+)</name>
        <dbReference type="ChEBI" id="CHEBI:18420"/>
    </ligand>
</feature>
<dbReference type="GO" id="GO:0090729">
    <property type="term" value="F:toxin activity"/>
    <property type="evidence" value="ECO:0007669"/>
    <property type="project" value="UniProtKB-KW"/>
</dbReference>
<gene>
    <name evidence="8" type="primary">vapC</name>
    <name evidence="10" type="ORF">G3480_02650</name>
</gene>
<dbReference type="GO" id="GO:0016787">
    <property type="term" value="F:hydrolase activity"/>
    <property type="evidence" value="ECO:0007669"/>
    <property type="project" value="UniProtKB-KW"/>
</dbReference>
<comment type="caution">
    <text evidence="10">The sequence shown here is derived from an EMBL/GenBank/DDBJ whole genome shotgun (WGS) entry which is preliminary data.</text>
</comment>
<reference evidence="10 11" key="2">
    <citation type="submission" date="2020-02" db="EMBL/GenBank/DDBJ databases">
        <title>Genome sequences of Thiorhodococcus mannitoliphagus and Thiorhodococcus minor, purple sulfur photosynthetic bacteria in the gammaproteobacterial family, Chromatiaceae.</title>
        <authorList>
            <person name="Aviles F.A."/>
            <person name="Meyer T.E."/>
            <person name="Kyndt J.A."/>
        </authorList>
    </citation>
    <scope>NUCLEOTIDE SEQUENCE [LARGE SCALE GENOMIC DNA]</scope>
    <source>
        <strain evidence="10 11">DSM 18266</strain>
    </source>
</reference>
<dbReference type="CDD" id="cd18746">
    <property type="entry name" value="PIN_VapC4-5_FitB-like"/>
    <property type="match status" value="1"/>
</dbReference>
<evidence type="ECO:0000313" key="10">
    <source>
        <dbReference type="EMBL" id="NEX19222.1"/>
    </source>
</evidence>
<dbReference type="InterPro" id="IPR029060">
    <property type="entry name" value="PIN-like_dom_sf"/>
</dbReference>
<dbReference type="RefSeq" id="WP_164652122.1">
    <property type="nucleotide sequence ID" value="NZ_JAAIJR010000006.1"/>
</dbReference>
<feature type="binding site" evidence="8">
    <location>
        <position position="102"/>
    </location>
    <ligand>
        <name>Mg(2+)</name>
        <dbReference type="ChEBI" id="CHEBI:18420"/>
    </ligand>
</feature>
<keyword evidence="8" id="KW-0800">Toxin</keyword>
<dbReference type="HAMAP" id="MF_00265">
    <property type="entry name" value="VapC_Nob1"/>
    <property type="match status" value="1"/>
</dbReference>
<evidence type="ECO:0000259" key="9">
    <source>
        <dbReference type="Pfam" id="PF01850"/>
    </source>
</evidence>
<keyword evidence="4 8" id="KW-0479">Metal-binding</keyword>
<evidence type="ECO:0000256" key="1">
    <source>
        <dbReference type="ARBA" id="ARBA00001946"/>
    </source>
</evidence>
<dbReference type="GO" id="GO:0004540">
    <property type="term" value="F:RNA nuclease activity"/>
    <property type="evidence" value="ECO:0007669"/>
    <property type="project" value="InterPro"/>
</dbReference>
<keyword evidence="2 8" id="KW-1277">Toxin-antitoxin system</keyword>
<dbReference type="PANTHER" id="PTHR33653:SF1">
    <property type="entry name" value="RIBONUCLEASE VAPC2"/>
    <property type="match status" value="1"/>
</dbReference>
<evidence type="ECO:0000256" key="4">
    <source>
        <dbReference type="ARBA" id="ARBA00022723"/>
    </source>
</evidence>
<sequence>MFVLDTNVISELRRPDKADARVLAWASSQPLTGFFISSITLLEIELGAPLLERRDKAQGAVLRAWIDRQVLPSFEGRVLPIDIAVAQACAQLHVPDPRPDRDALIAATALVHGMTVVTRNVSDFEPMGVPTVNPWACG</sequence>
<evidence type="ECO:0000256" key="8">
    <source>
        <dbReference type="HAMAP-Rule" id="MF_00265"/>
    </source>
</evidence>
<keyword evidence="11" id="KW-1185">Reference proteome</keyword>
<reference evidence="11" key="1">
    <citation type="journal article" date="2020" name="Microbiol. Resour. Announc.">
        <title>Draft Genome Sequences of Thiorhodococcus mannitoliphagus and Thiorhodococcus minor, Purple Sulfur Photosynthetic Bacteria in the Gammaproteobacterial Family Chromatiaceae.</title>
        <authorList>
            <person name="Aviles F.A."/>
            <person name="Meyer T.E."/>
            <person name="Kyndt J.A."/>
        </authorList>
    </citation>
    <scope>NUCLEOTIDE SEQUENCE [LARGE SCALE GENOMIC DNA]</scope>
    <source>
        <strain evidence="11">DSM 18266</strain>
    </source>
</reference>
<comment type="function">
    <text evidence="8">Toxic component of a toxin-antitoxin (TA) system. An RNase.</text>
</comment>
<dbReference type="InterPro" id="IPR050556">
    <property type="entry name" value="Type_II_TA_system_RNase"/>
</dbReference>
<dbReference type="Proteomes" id="UP000471640">
    <property type="component" value="Unassembled WGS sequence"/>
</dbReference>
<keyword evidence="3 8" id="KW-0540">Nuclease</keyword>
<dbReference type="GO" id="GO:0000287">
    <property type="term" value="F:magnesium ion binding"/>
    <property type="evidence" value="ECO:0007669"/>
    <property type="project" value="UniProtKB-UniRule"/>
</dbReference>
<dbReference type="SUPFAM" id="SSF88723">
    <property type="entry name" value="PIN domain-like"/>
    <property type="match status" value="1"/>
</dbReference>
<comment type="similarity">
    <text evidence="7 8">Belongs to the PINc/VapC protein family.</text>
</comment>
<keyword evidence="5 8" id="KW-0378">Hydrolase</keyword>
<evidence type="ECO:0000256" key="5">
    <source>
        <dbReference type="ARBA" id="ARBA00022801"/>
    </source>
</evidence>
<dbReference type="Pfam" id="PF01850">
    <property type="entry name" value="PIN"/>
    <property type="match status" value="1"/>
</dbReference>
<dbReference type="PANTHER" id="PTHR33653">
    <property type="entry name" value="RIBONUCLEASE VAPC2"/>
    <property type="match status" value="1"/>
</dbReference>
<dbReference type="InterPro" id="IPR022907">
    <property type="entry name" value="VapC_family"/>
</dbReference>
<accession>A0A6P1DT71</accession>
<dbReference type="AlphaFoldDB" id="A0A6P1DT71"/>
<evidence type="ECO:0000313" key="11">
    <source>
        <dbReference type="Proteomes" id="UP000471640"/>
    </source>
</evidence>
<protein>
    <recommendedName>
        <fullName evidence="8">Ribonuclease VapC</fullName>
        <shortName evidence="8">RNase VapC</shortName>
        <ecNumber evidence="8">3.1.-.-</ecNumber>
    </recommendedName>
    <alternativeName>
        <fullName evidence="8">Toxin VapC</fullName>
    </alternativeName>
</protein>
<dbReference type="EC" id="3.1.-.-" evidence="8"/>
<organism evidence="10 11">
    <name type="scientific">Thiorhodococcus mannitoliphagus</name>
    <dbReference type="NCBI Taxonomy" id="329406"/>
    <lineage>
        <taxon>Bacteria</taxon>
        <taxon>Pseudomonadati</taxon>
        <taxon>Pseudomonadota</taxon>
        <taxon>Gammaproteobacteria</taxon>
        <taxon>Chromatiales</taxon>
        <taxon>Chromatiaceae</taxon>
        <taxon>Thiorhodococcus</taxon>
    </lineage>
</organism>
<dbReference type="Gene3D" id="3.40.50.1010">
    <property type="entry name" value="5'-nuclease"/>
    <property type="match status" value="1"/>
</dbReference>
<dbReference type="EMBL" id="JAAIJR010000006">
    <property type="protein sequence ID" value="NEX19222.1"/>
    <property type="molecule type" value="Genomic_DNA"/>
</dbReference>
<dbReference type="InterPro" id="IPR002716">
    <property type="entry name" value="PIN_dom"/>
</dbReference>
<evidence type="ECO:0000256" key="3">
    <source>
        <dbReference type="ARBA" id="ARBA00022722"/>
    </source>
</evidence>
<feature type="domain" description="PIN" evidence="9">
    <location>
        <begin position="3"/>
        <end position="120"/>
    </location>
</feature>
<comment type="cofactor">
    <cofactor evidence="1 8">
        <name>Mg(2+)</name>
        <dbReference type="ChEBI" id="CHEBI:18420"/>
    </cofactor>
</comment>
<name>A0A6P1DT71_9GAMM</name>
<evidence type="ECO:0000256" key="6">
    <source>
        <dbReference type="ARBA" id="ARBA00022842"/>
    </source>
</evidence>